<dbReference type="EMBL" id="JAVDYB010000001">
    <property type="protein sequence ID" value="MDR7276960.1"/>
    <property type="molecule type" value="Genomic_DNA"/>
</dbReference>
<evidence type="ECO:0000313" key="3">
    <source>
        <dbReference type="Proteomes" id="UP001183643"/>
    </source>
</evidence>
<organism evidence="2 3">
    <name type="scientific">Catenuloplanes atrovinosus</name>
    <dbReference type="NCBI Taxonomy" id="137266"/>
    <lineage>
        <taxon>Bacteria</taxon>
        <taxon>Bacillati</taxon>
        <taxon>Actinomycetota</taxon>
        <taxon>Actinomycetes</taxon>
        <taxon>Micromonosporales</taxon>
        <taxon>Micromonosporaceae</taxon>
        <taxon>Catenuloplanes</taxon>
    </lineage>
</organism>
<dbReference type="Gene3D" id="3.60.15.10">
    <property type="entry name" value="Ribonuclease Z/Hydroxyacylglutathione hydrolase-like"/>
    <property type="match status" value="1"/>
</dbReference>
<dbReference type="AlphaFoldDB" id="A0AAE4CCX3"/>
<gene>
    <name evidence="2" type="ORF">J2S41_003738</name>
</gene>
<evidence type="ECO:0000259" key="1">
    <source>
        <dbReference type="Pfam" id="PF18456"/>
    </source>
</evidence>
<dbReference type="InterPro" id="IPR036866">
    <property type="entry name" value="RibonucZ/Hydroxyglut_hydro"/>
</dbReference>
<comment type="caution">
    <text evidence="2">The sequence shown here is derived from an EMBL/GenBank/DDBJ whole genome shotgun (WGS) entry which is preliminary data.</text>
</comment>
<accession>A0AAE4CCX3</accession>
<reference evidence="2" key="1">
    <citation type="submission" date="2023-07" db="EMBL/GenBank/DDBJ databases">
        <title>Sequencing the genomes of 1000 actinobacteria strains.</title>
        <authorList>
            <person name="Klenk H.-P."/>
        </authorList>
    </citation>
    <scope>NUCLEOTIDE SEQUENCE</scope>
    <source>
        <strain evidence="2">DSM 44707</strain>
    </source>
</reference>
<keyword evidence="3" id="KW-1185">Reference proteome</keyword>
<feature type="domain" description="Diiron non-heme beta-hydroxylase N-terminal" evidence="1">
    <location>
        <begin position="59"/>
        <end position="222"/>
    </location>
</feature>
<dbReference type="Pfam" id="PF18456">
    <property type="entry name" value="CmlA_N"/>
    <property type="match status" value="2"/>
</dbReference>
<dbReference type="Pfam" id="PF13483">
    <property type="entry name" value="Lactamase_B_3"/>
    <property type="match status" value="1"/>
</dbReference>
<dbReference type="InterPro" id="IPR041141">
    <property type="entry name" value="CmlA_N"/>
</dbReference>
<feature type="domain" description="Diiron non-heme beta-hydroxylase N-terminal" evidence="1">
    <location>
        <begin position="10"/>
        <end position="50"/>
    </location>
</feature>
<sequence length="511" mass="55835">MNVSAEPVFLRPNAIIEPLVDRFYAWLHVVSPATAAMNLAKAQIPLLESYPRDGVAGPSRGAEVEALLDSIRTDRADMLALAGAITEADDLIRRSATGFELTHLYPKLPPALHGLAEPAYDTGNQASLRLREPLLYASRYYDARRQSVQVSLDTGAARPSILDTPRLSRPDALDLHVPFTHPGIDALFAARIAPTTTDRLREVLGLDDVGTARLRRLLTDAPRLSPDRHIEKGGRIRYFGHACLVIQSAGTTIVTDPFISAGDGHDDRYTLADLPDRIDLVLITHGHPDHLVLETLLPLRTRIGAVVVPRSSRGNLCDPSIGLFLRALGFEVLEVDDFDEVPIPGGGVVATPFLGEHGDLDIRAKSTFVVRIADATVYVGAESSGADPVAYRYVRDRIGQIDLAFLGMECEGAPLDRLYHGLLTRPVSAPMSESRTLSRATAAQAMAIMTELGADEGYIYAMGRESWQSHVMAAPDADDTFQLKQIEEFLGWCSGNGITAERLAGRREWRW</sequence>
<dbReference type="RefSeq" id="WP_310369166.1">
    <property type="nucleotide sequence ID" value="NZ_JAVDYB010000001.1"/>
</dbReference>
<name>A0AAE4CCX3_9ACTN</name>
<proteinExistence type="predicted"/>
<dbReference type="InterPro" id="IPR050114">
    <property type="entry name" value="UPF0173_UPF0282_UlaG_hydrolase"/>
</dbReference>
<dbReference type="PANTHER" id="PTHR43546:SF3">
    <property type="entry name" value="UPF0173 METAL-DEPENDENT HYDROLASE MJ1163"/>
    <property type="match status" value="1"/>
</dbReference>
<dbReference type="Proteomes" id="UP001183643">
    <property type="component" value="Unassembled WGS sequence"/>
</dbReference>
<dbReference type="SUPFAM" id="SSF56281">
    <property type="entry name" value="Metallo-hydrolase/oxidoreductase"/>
    <property type="match status" value="1"/>
</dbReference>
<dbReference type="PANTHER" id="PTHR43546">
    <property type="entry name" value="UPF0173 METAL-DEPENDENT HYDROLASE MJ1163-RELATED"/>
    <property type="match status" value="1"/>
</dbReference>
<evidence type="ECO:0000313" key="2">
    <source>
        <dbReference type="EMBL" id="MDR7276960.1"/>
    </source>
</evidence>
<protein>
    <submittedName>
        <fullName evidence="2">L-ascorbate metabolism protein UlaG (Beta-lactamase superfamily)</fullName>
    </submittedName>
</protein>